<organism evidence="1 2">
    <name type="scientific">Escherichia coli</name>
    <dbReference type="NCBI Taxonomy" id="562"/>
    <lineage>
        <taxon>Bacteria</taxon>
        <taxon>Pseudomonadati</taxon>
        <taxon>Pseudomonadota</taxon>
        <taxon>Gammaproteobacteria</taxon>
        <taxon>Enterobacterales</taxon>
        <taxon>Enterobacteriaceae</taxon>
        <taxon>Escherichia</taxon>
    </lineage>
</organism>
<evidence type="ECO:0000313" key="2">
    <source>
        <dbReference type="Proteomes" id="UP000250561"/>
    </source>
</evidence>
<protein>
    <submittedName>
        <fullName evidence="1">Uncharacterized protein</fullName>
    </submittedName>
</protein>
<reference evidence="1 2" key="1">
    <citation type="submission" date="2018-06" db="EMBL/GenBank/DDBJ databases">
        <authorList>
            <consortium name="Pathogen Informatics"/>
            <person name="Doyle S."/>
        </authorList>
    </citation>
    <scope>NUCLEOTIDE SEQUENCE [LARGE SCALE GENOMIC DNA]</scope>
    <source>
        <strain evidence="1 2">NCTC11126</strain>
    </source>
</reference>
<sequence>MLRYMHTPETINALNHSLPPQQEAVSFQAEKRLQLKIVRIAVSLHSNPNSCSETFYLHQHMVRRRLYGVEY</sequence>
<name>A0A2X1KCJ1_ECOLX</name>
<evidence type="ECO:0000313" key="1">
    <source>
        <dbReference type="EMBL" id="SPW57528.1"/>
    </source>
</evidence>
<dbReference type="Proteomes" id="UP000250561">
    <property type="component" value="Unassembled WGS sequence"/>
</dbReference>
<proteinExistence type="predicted"/>
<accession>A0A2X1KCJ1</accession>
<dbReference type="AlphaFoldDB" id="A0A2X1KCJ1"/>
<gene>
    <name evidence="1" type="ORF">NCTC11126_05550</name>
</gene>
<dbReference type="EMBL" id="UARS01000014">
    <property type="protein sequence ID" value="SPW57528.1"/>
    <property type="molecule type" value="Genomic_DNA"/>
</dbReference>